<gene>
    <name evidence="1" type="ORF">PDE_05823</name>
</gene>
<evidence type="ECO:0000313" key="1">
    <source>
        <dbReference type="EMBL" id="EPS30871.1"/>
    </source>
</evidence>
<protein>
    <submittedName>
        <fullName evidence="1">Uncharacterized protein</fullName>
    </submittedName>
</protein>
<accession>S7ZQG9</accession>
<dbReference type="HOGENOM" id="CLU_2722995_0_0_1"/>
<dbReference type="Proteomes" id="UP000019376">
    <property type="component" value="Unassembled WGS sequence"/>
</dbReference>
<reference evidence="1 2" key="1">
    <citation type="journal article" date="2013" name="PLoS ONE">
        <title>Genomic and secretomic analyses reveal unique features of the lignocellulolytic enzyme system of Penicillium decumbens.</title>
        <authorList>
            <person name="Liu G."/>
            <person name="Zhang L."/>
            <person name="Wei X."/>
            <person name="Zou G."/>
            <person name="Qin Y."/>
            <person name="Ma L."/>
            <person name="Li J."/>
            <person name="Zheng H."/>
            <person name="Wang S."/>
            <person name="Wang C."/>
            <person name="Xun L."/>
            <person name="Zhao G.-P."/>
            <person name="Zhou Z."/>
            <person name="Qu Y."/>
        </authorList>
    </citation>
    <scope>NUCLEOTIDE SEQUENCE [LARGE SCALE GENOMIC DNA]</scope>
    <source>
        <strain evidence="2">114-2 / CGMCC 5302</strain>
    </source>
</reference>
<sequence length="72" mass="8104">MERSEGIIPGPAYSCFSSLQNGAERRFDELLHFKFNELAESVMVKIACATRHLSRGIAHITETTPDSRHKSQ</sequence>
<name>S7ZQG9_PENO1</name>
<dbReference type="EMBL" id="KB644412">
    <property type="protein sequence ID" value="EPS30871.1"/>
    <property type="molecule type" value="Genomic_DNA"/>
</dbReference>
<dbReference type="AlphaFoldDB" id="S7ZQG9"/>
<evidence type="ECO:0000313" key="2">
    <source>
        <dbReference type="Proteomes" id="UP000019376"/>
    </source>
</evidence>
<proteinExistence type="predicted"/>
<keyword evidence="2" id="KW-1185">Reference proteome</keyword>
<organism evidence="1 2">
    <name type="scientific">Penicillium oxalicum (strain 114-2 / CGMCC 5302)</name>
    <name type="common">Penicillium decumbens</name>
    <dbReference type="NCBI Taxonomy" id="933388"/>
    <lineage>
        <taxon>Eukaryota</taxon>
        <taxon>Fungi</taxon>
        <taxon>Dikarya</taxon>
        <taxon>Ascomycota</taxon>
        <taxon>Pezizomycotina</taxon>
        <taxon>Eurotiomycetes</taxon>
        <taxon>Eurotiomycetidae</taxon>
        <taxon>Eurotiales</taxon>
        <taxon>Aspergillaceae</taxon>
        <taxon>Penicillium</taxon>
    </lineage>
</organism>